<dbReference type="EMBL" id="ML976020">
    <property type="protein sequence ID" value="KAF1944045.1"/>
    <property type="molecule type" value="Genomic_DNA"/>
</dbReference>
<evidence type="ECO:0000313" key="3">
    <source>
        <dbReference type="Proteomes" id="UP000800038"/>
    </source>
</evidence>
<dbReference type="OrthoDB" id="3795630at2759"/>
<dbReference type="Proteomes" id="UP000800038">
    <property type="component" value="Unassembled WGS sequence"/>
</dbReference>
<feature type="signal peptide" evidence="1">
    <location>
        <begin position="1"/>
        <end position="21"/>
    </location>
</feature>
<name>A0A6A5STU8_9PLEO</name>
<keyword evidence="3" id="KW-1185">Reference proteome</keyword>
<accession>A0A6A5STU8</accession>
<gene>
    <name evidence="2" type="ORF">EJ02DRAFT_452890</name>
</gene>
<dbReference type="AlphaFoldDB" id="A0A6A5STU8"/>
<organism evidence="2 3">
    <name type="scientific">Clathrospora elynae</name>
    <dbReference type="NCBI Taxonomy" id="706981"/>
    <lineage>
        <taxon>Eukaryota</taxon>
        <taxon>Fungi</taxon>
        <taxon>Dikarya</taxon>
        <taxon>Ascomycota</taxon>
        <taxon>Pezizomycotina</taxon>
        <taxon>Dothideomycetes</taxon>
        <taxon>Pleosporomycetidae</taxon>
        <taxon>Pleosporales</taxon>
        <taxon>Diademaceae</taxon>
        <taxon>Clathrospora</taxon>
    </lineage>
</organism>
<proteinExistence type="predicted"/>
<sequence>MFGKASILLLAAAAGLHVARADFMVYTEPPIPTSAIPTFSNPSDASSWTTSVFLNAQIAYGRFTQSLGPAYQTSLTSARSEIDAFVSTASNYTIPPEVTNADETPTYFSKPDWYTALPSGARAFKEQQVNDQFSIVRSVIAARETTGGQGASSTAGAVPTARAQAWIGAEFGVMAAAAAAAFL</sequence>
<evidence type="ECO:0000313" key="2">
    <source>
        <dbReference type="EMBL" id="KAF1944045.1"/>
    </source>
</evidence>
<keyword evidence="1" id="KW-0732">Signal</keyword>
<evidence type="ECO:0000256" key="1">
    <source>
        <dbReference type="SAM" id="SignalP"/>
    </source>
</evidence>
<feature type="chain" id="PRO_5025456691" evidence="1">
    <location>
        <begin position="22"/>
        <end position="183"/>
    </location>
</feature>
<reference evidence="2" key="1">
    <citation type="journal article" date="2020" name="Stud. Mycol.">
        <title>101 Dothideomycetes genomes: a test case for predicting lifestyles and emergence of pathogens.</title>
        <authorList>
            <person name="Haridas S."/>
            <person name="Albert R."/>
            <person name="Binder M."/>
            <person name="Bloem J."/>
            <person name="Labutti K."/>
            <person name="Salamov A."/>
            <person name="Andreopoulos B."/>
            <person name="Baker S."/>
            <person name="Barry K."/>
            <person name="Bills G."/>
            <person name="Bluhm B."/>
            <person name="Cannon C."/>
            <person name="Castanera R."/>
            <person name="Culley D."/>
            <person name="Daum C."/>
            <person name="Ezra D."/>
            <person name="Gonzalez J."/>
            <person name="Henrissat B."/>
            <person name="Kuo A."/>
            <person name="Liang C."/>
            <person name="Lipzen A."/>
            <person name="Lutzoni F."/>
            <person name="Magnuson J."/>
            <person name="Mondo S."/>
            <person name="Nolan M."/>
            <person name="Ohm R."/>
            <person name="Pangilinan J."/>
            <person name="Park H.-J."/>
            <person name="Ramirez L."/>
            <person name="Alfaro M."/>
            <person name="Sun H."/>
            <person name="Tritt A."/>
            <person name="Yoshinaga Y."/>
            <person name="Zwiers L.-H."/>
            <person name="Turgeon B."/>
            <person name="Goodwin S."/>
            <person name="Spatafora J."/>
            <person name="Crous P."/>
            <person name="Grigoriev I."/>
        </authorList>
    </citation>
    <scope>NUCLEOTIDE SEQUENCE</scope>
    <source>
        <strain evidence="2">CBS 161.51</strain>
    </source>
</reference>
<protein>
    <submittedName>
        <fullName evidence="2">Uncharacterized protein</fullName>
    </submittedName>
</protein>